<evidence type="ECO:0000256" key="1">
    <source>
        <dbReference type="SAM" id="MobiDB-lite"/>
    </source>
</evidence>
<evidence type="ECO:0000313" key="3">
    <source>
        <dbReference type="Proteomes" id="UP000479190"/>
    </source>
</evidence>
<sequence>MRKRVKWLDDFEQIPGVASCEPGARRIMRQRLDDDDDDEQDECSSGAAGRSSKDDDLGSQRSLQLSATDKHRVHDNSHYSAYDISLLAWCAYTDPRRENANNHARECARIVTHTLDAREKRCGEYAIIIDLLYIRNMAFLVTSCTAATAAAVTSQRRRRAADQRKVKFFEIIIYLYARCVTSCSRGDARNLSYPSILECSAQFLSRLYAGAREAAADGSIISQLYWRPTRRRRSALRASIAKAPRERRYTRYRYISCLLLVNIQQRTRIGRIIWVELLCVRAYTAERSYMHTWMPARAFPTRTCNSITCIWILIWERRFSYAHIRGVAVAPGDNNDDCDKNKYKRARVGYGIFFACEFINEYIRNEKKKRETSDRGSGYAVTRECHIGGGSR</sequence>
<feature type="region of interest" description="Disordered" evidence="1">
    <location>
        <begin position="22"/>
        <end position="61"/>
    </location>
</feature>
<proteinExistence type="predicted"/>
<dbReference type="EMBL" id="CADCXV010000665">
    <property type="protein sequence ID" value="CAB0032102.1"/>
    <property type="molecule type" value="Genomic_DNA"/>
</dbReference>
<evidence type="ECO:0000313" key="2">
    <source>
        <dbReference type="EMBL" id="CAB0032102.1"/>
    </source>
</evidence>
<dbReference type="AlphaFoldDB" id="A0A6H5I687"/>
<feature type="non-terminal residue" evidence="2">
    <location>
        <position position="392"/>
    </location>
</feature>
<accession>A0A6H5I687</accession>
<dbReference type="Proteomes" id="UP000479190">
    <property type="component" value="Unassembled WGS sequence"/>
</dbReference>
<protein>
    <submittedName>
        <fullName evidence="2">Uncharacterized protein</fullName>
    </submittedName>
</protein>
<name>A0A6H5I687_9HYME</name>
<keyword evidence="3" id="KW-1185">Reference proteome</keyword>
<organism evidence="2 3">
    <name type="scientific">Trichogramma brassicae</name>
    <dbReference type="NCBI Taxonomy" id="86971"/>
    <lineage>
        <taxon>Eukaryota</taxon>
        <taxon>Metazoa</taxon>
        <taxon>Ecdysozoa</taxon>
        <taxon>Arthropoda</taxon>
        <taxon>Hexapoda</taxon>
        <taxon>Insecta</taxon>
        <taxon>Pterygota</taxon>
        <taxon>Neoptera</taxon>
        <taxon>Endopterygota</taxon>
        <taxon>Hymenoptera</taxon>
        <taxon>Apocrita</taxon>
        <taxon>Proctotrupomorpha</taxon>
        <taxon>Chalcidoidea</taxon>
        <taxon>Trichogrammatidae</taxon>
        <taxon>Trichogramma</taxon>
    </lineage>
</organism>
<feature type="compositionally biased region" description="Acidic residues" evidence="1">
    <location>
        <begin position="33"/>
        <end position="42"/>
    </location>
</feature>
<reference evidence="2 3" key="1">
    <citation type="submission" date="2020-02" db="EMBL/GenBank/DDBJ databases">
        <authorList>
            <person name="Ferguson B K."/>
        </authorList>
    </citation>
    <scope>NUCLEOTIDE SEQUENCE [LARGE SCALE GENOMIC DNA]</scope>
</reference>
<gene>
    <name evidence="2" type="ORF">TBRA_LOCUS4050</name>
</gene>